<dbReference type="SUPFAM" id="SSF55154">
    <property type="entry name" value="CYTH-like phosphatases"/>
    <property type="match status" value="1"/>
</dbReference>
<dbReference type="SMART" id="SM01118">
    <property type="entry name" value="CYTH"/>
    <property type="match status" value="1"/>
</dbReference>
<dbReference type="InterPro" id="IPR023577">
    <property type="entry name" value="CYTH_domain"/>
</dbReference>
<protein>
    <submittedName>
        <fullName evidence="3">CHAD domain-containing protein</fullName>
    </submittedName>
</protein>
<evidence type="ECO:0000313" key="4">
    <source>
        <dbReference type="Proteomes" id="UP001597368"/>
    </source>
</evidence>
<dbReference type="Pfam" id="PF05235">
    <property type="entry name" value="CHAD"/>
    <property type="match status" value="1"/>
</dbReference>
<comment type="caution">
    <text evidence="3">The sequence shown here is derived from an EMBL/GenBank/DDBJ whole genome shotgun (WGS) entry which is preliminary data.</text>
</comment>
<evidence type="ECO:0000313" key="3">
    <source>
        <dbReference type="EMBL" id="MFD1940418.1"/>
    </source>
</evidence>
<dbReference type="InterPro" id="IPR033469">
    <property type="entry name" value="CYTH-like_dom_sf"/>
</dbReference>
<evidence type="ECO:0000259" key="1">
    <source>
        <dbReference type="PROSITE" id="PS51707"/>
    </source>
</evidence>
<evidence type="ECO:0000259" key="2">
    <source>
        <dbReference type="PROSITE" id="PS51708"/>
    </source>
</evidence>
<dbReference type="RefSeq" id="WP_379583603.1">
    <property type="nucleotide sequence ID" value="NZ_JBHUFV010000106.1"/>
</dbReference>
<accession>A0ABW4TEF0</accession>
<proteinExistence type="predicted"/>
<feature type="domain" description="CYTH" evidence="1">
    <location>
        <begin position="2"/>
        <end position="193"/>
    </location>
</feature>
<dbReference type="EMBL" id="JBHUFV010000106">
    <property type="protein sequence ID" value="MFD1940418.1"/>
    <property type="molecule type" value="Genomic_DNA"/>
</dbReference>
<feature type="domain" description="CHAD" evidence="2">
    <location>
        <begin position="199"/>
        <end position="476"/>
    </location>
</feature>
<keyword evidence="4" id="KW-1185">Reference proteome</keyword>
<reference evidence="4" key="1">
    <citation type="journal article" date="2019" name="Int. J. Syst. Evol. Microbiol.">
        <title>The Global Catalogue of Microorganisms (GCM) 10K type strain sequencing project: providing services to taxonomists for standard genome sequencing and annotation.</title>
        <authorList>
            <consortium name="The Broad Institute Genomics Platform"/>
            <consortium name="The Broad Institute Genome Sequencing Center for Infectious Disease"/>
            <person name="Wu L."/>
            <person name="Ma J."/>
        </authorList>
    </citation>
    <scope>NUCLEOTIDE SEQUENCE [LARGE SCALE GENOMIC DNA]</scope>
    <source>
        <strain evidence="4">ICMP 6774ER</strain>
    </source>
</reference>
<dbReference type="InterPro" id="IPR007899">
    <property type="entry name" value="CHAD_dom"/>
</dbReference>
<dbReference type="Gene3D" id="1.40.20.10">
    <property type="entry name" value="CHAD domain"/>
    <property type="match status" value="1"/>
</dbReference>
<dbReference type="PROSITE" id="PS51707">
    <property type="entry name" value="CYTH"/>
    <property type="match status" value="1"/>
</dbReference>
<dbReference type="Gene3D" id="2.40.320.10">
    <property type="entry name" value="Hypothetical Protein Pfu-838710-001"/>
    <property type="match status" value="1"/>
</dbReference>
<dbReference type="PROSITE" id="PS51708">
    <property type="entry name" value="CHAD"/>
    <property type="match status" value="1"/>
</dbReference>
<dbReference type="PANTHER" id="PTHR39339:SF1">
    <property type="entry name" value="CHAD DOMAIN-CONTAINING PROTEIN"/>
    <property type="match status" value="1"/>
</dbReference>
<organism evidence="3 4">
    <name type="scientific">Nonomuraea mangrovi</name>
    <dbReference type="NCBI Taxonomy" id="2316207"/>
    <lineage>
        <taxon>Bacteria</taxon>
        <taxon>Bacillati</taxon>
        <taxon>Actinomycetota</taxon>
        <taxon>Actinomycetes</taxon>
        <taxon>Streptosporangiales</taxon>
        <taxon>Streptosporangiaceae</taxon>
        <taxon>Nonomuraea</taxon>
    </lineage>
</organism>
<sequence>MSIEIEDKFDVPDDYEVPDLGKLGEVVGPRSYQLVALYYDTPDLRLAARGITLRRRRGGADAGWHLKLPKAKGARQEIQLPLTRSTKIIPWELAELVQAYTRGAELAAVAELDTRRSVRVLSGLVEVADDRVKGTVLGDAPQVERWREVEAELLENGDPDLLAKVGKRLRKAGAVPAGTGSKLARLLKPAAPTRARVGDGTAGDVVIDYLAGQVEALLSQDPRTRRAEEDAVHQMRVACRRLRSALKAFRSIVRDTERVQDELQWLGTVLGEARDLEVIRARFARHLKNLPPELVVGPIQVRLGDDLGAREEEAYGRIRETLSGERYYALLDALDELVAKPSLGKAAKKPADSTLAGVADKNWQRVTKAYDTAQAIPDEERREIAMHDVRKAAKRARYTAEALGMSKLAKRAESIQDVLGLHQDGVVAQDTLAKEAESARQAGEDTFTYGVLVGIERGTAERAQADFPKVWAKVQTA</sequence>
<dbReference type="PANTHER" id="PTHR39339">
    <property type="entry name" value="SLR1444 PROTEIN"/>
    <property type="match status" value="1"/>
</dbReference>
<dbReference type="Proteomes" id="UP001597368">
    <property type="component" value="Unassembled WGS sequence"/>
</dbReference>
<dbReference type="SMART" id="SM00880">
    <property type="entry name" value="CHAD"/>
    <property type="match status" value="1"/>
</dbReference>
<dbReference type="CDD" id="cd07374">
    <property type="entry name" value="CYTH-like_Pase"/>
    <property type="match status" value="1"/>
</dbReference>
<dbReference type="Pfam" id="PF01928">
    <property type="entry name" value="CYTH"/>
    <property type="match status" value="1"/>
</dbReference>
<dbReference type="InterPro" id="IPR038186">
    <property type="entry name" value="CHAD_dom_sf"/>
</dbReference>
<gene>
    <name evidence="3" type="ORF">ACFSKW_54070</name>
</gene>
<name>A0ABW4TEF0_9ACTN</name>